<proteinExistence type="predicted"/>
<protein>
    <recommendedName>
        <fullName evidence="1">Helicase XPB/Ssl2 N-terminal domain-containing protein</fullName>
    </recommendedName>
</protein>
<keyword evidence="3" id="KW-1185">Reference proteome</keyword>
<dbReference type="RefSeq" id="WP_209858608.1">
    <property type="nucleotide sequence ID" value="NZ_JAGGLD010000001.1"/>
</dbReference>
<dbReference type="InterPro" id="IPR032830">
    <property type="entry name" value="XPB/Ssl2_N"/>
</dbReference>
<name>A0ABS4JC81_9BACL</name>
<evidence type="ECO:0000313" key="2">
    <source>
        <dbReference type="EMBL" id="MBP1999332.1"/>
    </source>
</evidence>
<comment type="caution">
    <text evidence="2">The sequence shown here is derived from an EMBL/GenBank/DDBJ whole genome shotgun (WGS) entry which is preliminary data.</text>
</comment>
<reference evidence="2 3" key="1">
    <citation type="submission" date="2021-03" db="EMBL/GenBank/DDBJ databases">
        <title>Genomic Encyclopedia of Type Strains, Phase IV (KMG-IV): sequencing the most valuable type-strain genomes for metagenomic binning, comparative biology and taxonomic classification.</title>
        <authorList>
            <person name="Goeker M."/>
        </authorList>
    </citation>
    <scope>NUCLEOTIDE SEQUENCE [LARGE SCALE GENOMIC DNA]</scope>
    <source>
        <strain evidence="2 3">DSM 26806</strain>
    </source>
</reference>
<organism evidence="2 3">
    <name type="scientific">Paenibacillus shirakamiensis</name>
    <dbReference type="NCBI Taxonomy" id="1265935"/>
    <lineage>
        <taxon>Bacteria</taxon>
        <taxon>Bacillati</taxon>
        <taxon>Bacillota</taxon>
        <taxon>Bacilli</taxon>
        <taxon>Bacillales</taxon>
        <taxon>Paenibacillaceae</taxon>
        <taxon>Paenibacillus</taxon>
    </lineage>
</organism>
<dbReference type="Pfam" id="PF13625">
    <property type="entry name" value="Helicase_C_3"/>
    <property type="match status" value="1"/>
</dbReference>
<evidence type="ECO:0000313" key="3">
    <source>
        <dbReference type="Proteomes" id="UP001519288"/>
    </source>
</evidence>
<evidence type="ECO:0000259" key="1">
    <source>
        <dbReference type="Pfam" id="PF13625"/>
    </source>
</evidence>
<accession>A0ABS4JC81</accession>
<gene>
    <name evidence="2" type="ORF">J2Z69_000351</name>
</gene>
<dbReference type="Proteomes" id="UP001519288">
    <property type="component" value="Unassembled WGS sequence"/>
</dbReference>
<sequence>MTVQDSSCVTAWKQLTPLGHQTFEYIMKSYAGIPFTLDALQAKENVHLSGAELRVGCMTLLGAGLLSSVVKAWGEHLYYVPIPICTELQSILWSEKDVPSYVPQNEIVKEAGGSLVMDIFRTLVFTAKSGIPLTSKGTIHQKVLRKLNALVGFEPEQFARLKLRYPHSDLYTGSIVIVLDMLFALDLIINTGGVWSIQEGQVRRWLNTRSEQLQDQLYTQMVLRYIPPDVWLQQWAIGIVSDSIEQDIWYRVEDVSQLLYLSNRVGLYDERQAEWIEGWLDFLNGTGFMDLILEDSKIIGFRWKLKPDITSAVTSKITSEVTSQVTSKVERVDVASSMPTISSQMLYIQSDFEVLVPPETSLAIRWELEISAENSTYDTMSVYKFSRASIGEALKHGRNSKDILDFLEKYAAGGVPENVESAIKQWGLELGRTQFAEVHMLRCSDDATARTISTYMSNHEAIVLEPIGSKDFIVQLKDIKAMSKILTQMDLSPLDTLDHSIVGFYPEAGLENDWRHRALASSNELKHIDEDVEAEIQGGQRGWIHNGVPIHVYKQSTEIPVAYEELFPGFQEVPAVWWKELRRVHSSTAKSIIEQALIWRTKLRISDKKGEIVDAIPRTIEGENEWKVEITPLDKLTKMWLEEQDIDQIQLLLPTEVTG</sequence>
<feature type="domain" description="Helicase XPB/Ssl2 N-terminal" evidence="1">
    <location>
        <begin position="346"/>
        <end position="453"/>
    </location>
</feature>
<dbReference type="EMBL" id="JAGGLD010000001">
    <property type="protein sequence ID" value="MBP1999332.1"/>
    <property type="molecule type" value="Genomic_DNA"/>
</dbReference>